<accession>X1GZM3</accession>
<name>X1GZM3_9ZZZZ</name>
<reference evidence="1" key="1">
    <citation type="journal article" date="2014" name="Front. Microbiol.">
        <title>High frequency of phylogenetically diverse reductive dehalogenase-homologous genes in deep subseafloor sedimentary metagenomes.</title>
        <authorList>
            <person name="Kawai M."/>
            <person name="Futagami T."/>
            <person name="Toyoda A."/>
            <person name="Takaki Y."/>
            <person name="Nishi S."/>
            <person name="Hori S."/>
            <person name="Arai W."/>
            <person name="Tsubouchi T."/>
            <person name="Morono Y."/>
            <person name="Uchiyama I."/>
            <person name="Ito T."/>
            <person name="Fujiyama A."/>
            <person name="Inagaki F."/>
            <person name="Takami H."/>
        </authorList>
    </citation>
    <scope>NUCLEOTIDE SEQUENCE</scope>
    <source>
        <strain evidence="1">Expedition CK06-06</strain>
    </source>
</reference>
<organism evidence="1">
    <name type="scientific">marine sediment metagenome</name>
    <dbReference type="NCBI Taxonomy" id="412755"/>
    <lineage>
        <taxon>unclassified sequences</taxon>
        <taxon>metagenomes</taxon>
        <taxon>ecological metagenomes</taxon>
    </lineage>
</organism>
<gene>
    <name evidence="1" type="ORF">S03H2_48122</name>
</gene>
<sequence length="77" mass="8523">MLLINDDKTKLGLWSKDSTPGTDNDVKFLVSYAVPLIVLLTQREFTMKNSYLTGKARGEALYSLGGKGNLWNQNNAS</sequence>
<proteinExistence type="predicted"/>
<comment type="caution">
    <text evidence="1">The sequence shown here is derived from an EMBL/GenBank/DDBJ whole genome shotgun (WGS) entry which is preliminary data.</text>
</comment>
<feature type="non-terminal residue" evidence="1">
    <location>
        <position position="77"/>
    </location>
</feature>
<dbReference type="EMBL" id="BARU01030314">
    <property type="protein sequence ID" value="GAH62607.1"/>
    <property type="molecule type" value="Genomic_DNA"/>
</dbReference>
<protein>
    <submittedName>
        <fullName evidence="1">Uncharacterized protein</fullName>
    </submittedName>
</protein>
<dbReference type="AlphaFoldDB" id="X1GZM3"/>
<evidence type="ECO:0000313" key="1">
    <source>
        <dbReference type="EMBL" id="GAH62607.1"/>
    </source>
</evidence>